<dbReference type="InterPro" id="IPR036615">
    <property type="entry name" value="Mur_ligase_C_dom_sf"/>
</dbReference>
<dbReference type="InterPro" id="IPR005758">
    <property type="entry name" value="UDP-N-AcMur_Ala_ligase_MurC"/>
</dbReference>
<dbReference type="Pfam" id="PF08245">
    <property type="entry name" value="Mur_ligase_M"/>
    <property type="match status" value="1"/>
</dbReference>
<evidence type="ECO:0000256" key="5">
    <source>
        <dbReference type="ARBA" id="ARBA00022598"/>
    </source>
</evidence>
<dbReference type="GO" id="GO:0008763">
    <property type="term" value="F:UDP-N-acetylmuramate-L-alanine ligase activity"/>
    <property type="evidence" value="ECO:0007669"/>
    <property type="project" value="UniProtKB-UniRule"/>
</dbReference>
<evidence type="ECO:0000256" key="9">
    <source>
        <dbReference type="ARBA" id="ARBA00022960"/>
    </source>
</evidence>
<evidence type="ECO:0000259" key="16">
    <source>
        <dbReference type="Pfam" id="PF02875"/>
    </source>
</evidence>
<dbReference type="Proteomes" id="UP000397656">
    <property type="component" value="Chromosome 1"/>
</dbReference>
<sequence>MKHIVKNIHFVGIGGAGMSGIAEVLLNLGYKVSGSDVGSNAATRRLASLGATVMHGHDAANVNGANAVVVSTAVTNDNPEVLAARAKRIPVVPRAVMLAELMRLKQGVAIAGTHGKTTTTSLVASVLAEGGLDPTFVIGGRLNSAGANARLGTGDFIVAEADESDASFLNLFPVIEVITNIDADHMDTYGHDFARLKQAFVEFTQRLPFYGIAVLCVDDPNVREIMPFVSKPIVRYGFAEDAQVRAVNARAVDGQMHFTVLRQLNGHAEAPLEVVLNLPGMHNIQNALAAIAIATELEVPDAAIVKALREFHGVGRRFQRYGEVACVGTNEQGEAKSAGTFTLVDDYGHHPVEMAATLAAARGAFPGRRLVLAFQPHRYTRTRDCFEDFVKVLGTVDALLLAEVYAAGEAPIVAADGRALTRALRVAGKVEPVFVEQIDEMPQAILNAVRPGDVVVTMGAGTIGTVPGQLVSQQAGGQA</sequence>
<evidence type="ECO:0000256" key="4">
    <source>
        <dbReference type="ARBA" id="ARBA00022490"/>
    </source>
</evidence>
<evidence type="ECO:0000256" key="3">
    <source>
        <dbReference type="ARBA" id="ARBA00012211"/>
    </source>
</evidence>
<organism evidence="18 19">
    <name type="scientific">Cupriavidus basilensis</name>
    <dbReference type="NCBI Taxonomy" id="68895"/>
    <lineage>
        <taxon>Bacteria</taxon>
        <taxon>Pseudomonadati</taxon>
        <taxon>Pseudomonadota</taxon>
        <taxon>Betaproteobacteria</taxon>
        <taxon>Burkholderiales</taxon>
        <taxon>Burkholderiaceae</taxon>
        <taxon>Cupriavidus</taxon>
    </lineage>
</organism>
<dbReference type="InterPro" id="IPR000713">
    <property type="entry name" value="Mur_ligase_N"/>
</dbReference>
<keyword evidence="12 14" id="KW-0961">Cell wall biogenesis/degradation</keyword>
<dbReference type="GO" id="GO:0071555">
    <property type="term" value="P:cell wall organization"/>
    <property type="evidence" value="ECO:0007669"/>
    <property type="project" value="UniProtKB-KW"/>
</dbReference>
<evidence type="ECO:0000313" key="18">
    <source>
        <dbReference type="EMBL" id="QOT76026.1"/>
    </source>
</evidence>
<reference evidence="18 19" key="1">
    <citation type="submission" date="2020-10" db="EMBL/GenBank/DDBJ databases">
        <title>Complete genome sequence of Cupriavidus basilensis CCUG 49340T.</title>
        <authorList>
            <person name="Salva-Serra F."/>
            <person name="Donoso R.A."/>
            <person name="Cho K.H."/>
            <person name="Yoo J.A."/>
            <person name="Lee K."/>
            <person name="Yoon S.-H."/>
            <person name="Perez-Pantoja D."/>
            <person name="Moore E.R.B."/>
        </authorList>
    </citation>
    <scope>NUCLEOTIDE SEQUENCE [LARGE SCALE GENOMIC DNA]</scope>
    <source>
        <strain evidence="19">CCUG 49340</strain>
    </source>
</reference>
<keyword evidence="8 14" id="KW-0067">ATP-binding</keyword>
<evidence type="ECO:0000256" key="11">
    <source>
        <dbReference type="ARBA" id="ARBA00023306"/>
    </source>
</evidence>
<feature type="domain" description="Mur ligase N-terminal catalytic" evidence="15">
    <location>
        <begin position="7"/>
        <end position="105"/>
    </location>
</feature>
<dbReference type="FunFam" id="3.40.1190.10:FF:000001">
    <property type="entry name" value="UDP-N-acetylmuramate--L-alanine ligase"/>
    <property type="match status" value="1"/>
</dbReference>
<dbReference type="UniPathway" id="UPA00219"/>
<evidence type="ECO:0000256" key="12">
    <source>
        <dbReference type="ARBA" id="ARBA00023316"/>
    </source>
</evidence>
<keyword evidence="10 14" id="KW-0573">Peptidoglycan synthesis</keyword>
<keyword evidence="5 14" id="KW-0436">Ligase</keyword>
<comment type="similarity">
    <text evidence="14">Belongs to the MurCDEF family.</text>
</comment>
<dbReference type="SUPFAM" id="SSF53623">
    <property type="entry name" value="MurD-like peptide ligases, catalytic domain"/>
    <property type="match status" value="1"/>
</dbReference>
<evidence type="ECO:0000313" key="19">
    <source>
        <dbReference type="Proteomes" id="UP000397656"/>
    </source>
</evidence>
<gene>
    <name evidence="14" type="primary">murC</name>
    <name evidence="18" type="ORF">F7R26_017990</name>
</gene>
<evidence type="ECO:0000256" key="7">
    <source>
        <dbReference type="ARBA" id="ARBA00022741"/>
    </source>
</evidence>
<dbReference type="Pfam" id="PF02875">
    <property type="entry name" value="Mur_ligase_C"/>
    <property type="match status" value="1"/>
</dbReference>
<feature type="binding site" evidence="14">
    <location>
        <begin position="112"/>
        <end position="118"/>
    </location>
    <ligand>
        <name>ATP</name>
        <dbReference type="ChEBI" id="CHEBI:30616"/>
    </ligand>
</feature>
<dbReference type="GO" id="GO:0008360">
    <property type="term" value="P:regulation of cell shape"/>
    <property type="evidence" value="ECO:0007669"/>
    <property type="project" value="UniProtKB-KW"/>
</dbReference>
<dbReference type="SUPFAM" id="SSF51984">
    <property type="entry name" value="MurCD N-terminal domain"/>
    <property type="match status" value="1"/>
</dbReference>
<dbReference type="PANTHER" id="PTHR43445:SF3">
    <property type="entry name" value="UDP-N-ACETYLMURAMATE--L-ALANINE LIGASE"/>
    <property type="match status" value="1"/>
</dbReference>
<evidence type="ECO:0000256" key="14">
    <source>
        <dbReference type="HAMAP-Rule" id="MF_00046"/>
    </source>
</evidence>
<feature type="domain" description="Mur ligase C-terminal" evidence="16">
    <location>
        <begin position="339"/>
        <end position="461"/>
    </location>
</feature>
<dbReference type="GO" id="GO:0005737">
    <property type="term" value="C:cytoplasm"/>
    <property type="evidence" value="ECO:0007669"/>
    <property type="project" value="UniProtKB-SubCell"/>
</dbReference>
<dbReference type="PANTHER" id="PTHR43445">
    <property type="entry name" value="UDP-N-ACETYLMURAMATE--L-ALANINE LIGASE-RELATED"/>
    <property type="match status" value="1"/>
</dbReference>
<dbReference type="Gene3D" id="3.40.50.720">
    <property type="entry name" value="NAD(P)-binding Rossmann-like Domain"/>
    <property type="match status" value="1"/>
</dbReference>
<accession>A0A643FWT8</accession>
<dbReference type="InterPro" id="IPR013221">
    <property type="entry name" value="Mur_ligase_cen"/>
</dbReference>
<proteinExistence type="inferred from homology"/>
<keyword evidence="6 14" id="KW-0132">Cell division</keyword>
<dbReference type="RefSeq" id="WP_150986809.1">
    <property type="nucleotide sequence ID" value="NZ_CP062803.1"/>
</dbReference>
<dbReference type="Gene3D" id="3.90.190.20">
    <property type="entry name" value="Mur ligase, C-terminal domain"/>
    <property type="match status" value="1"/>
</dbReference>
<dbReference type="EC" id="6.3.2.8" evidence="3 14"/>
<dbReference type="GeneID" id="98402813"/>
<evidence type="ECO:0000259" key="17">
    <source>
        <dbReference type="Pfam" id="PF08245"/>
    </source>
</evidence>
<keyword evidence="7 14" id="KW-0547">Nucleotide-binding</keyword>
<evidence type="ECO:0000256" key="2">
    <source>
        <dbReference type="ARBA" id="ARBA00004752"/>
    </source>
</evidence>
<dbReference type="Gene3D" id="3.40.1190.10">
    <property type="entry name" value="Mur-like, catalytic domain"/>
    <property type="match status" value="1"/>
</dbReference>
<dbReference type="GO" id="GO:0051301">
    <property type="term" value="P:cell division"/>
    <property type="evidence" value="ECO:0007669"/>
    <property type="project" value="UniProtKB-KW"/>
</dbReference>
<evidence type="ECO:0000256" key="10">
    <source>
        <dbReference type="ARBA" id="ARBA00022984"/>
    </source>
</evidence>
<keyword evidence="4 14" id="KW-0963">Cytoplasm</keyword>
<protein>
    <recommendedName>
        <fullName evidence="3 14">UDP-N-acetylmuramate--L-alanine ligase</fullName>
        <ecNumber evidence="3 14">6.3.2.8</ecNumber>
    </recommendedName>
    <alternativeName>
        <fullName evidence="14">UDP-N-acetylmuramoyl-L-alanine synthetase</fullName>
    </alternativeName>
</protein>
<evidence type="ECO:0000256" key="8">
    <source>
        <dbReference type="ARBA" id="ARBA00022840"/>
    </source>
</evidence>
<evidence type="ECO:0000256" key="1">
    <source>
        <dbReference type="ARBA" id="ARBA00004496"/>
    </source>
</evidence>
<comment type="function">
    <text evidence="14">Cell wall formation.</text>
</comment>
<dbReference type="NCBIfam" id="TIGR01082">
    <property type="entry name" value="murC"/>
    <property type="match status" value="1"/>
</dbReference>
<comment type="pathway">
    <text evidence="2 14">Cell wall biogenesis; peptidoglycan biosynthesis.</text>
</comment>
<comment type="catalytic activity">
    <reaction evidence="13 14">
        <text>UDP-N-acetyl-alpha-D-muramate + L-alanine + ATP = UDP-N-acetyl-alpha-D-muramoyl-L-alanine + ADP + phosphate + H(+)</text>
        <dbReference type="Rhea" id="RHEA:23372"/>
        <dbReference type="ChEBI" id="CHEBI:15378"/>
        <dbReference type="ChEBI" id="CHEBI:30616"/>
        <dbReference type="ChEBI" id="CHEBI:43474"/>
        <dbReference type="ChEBI" id="CHEBI:57972"/>
        <dbReference type="ChEBI" id="CHEBI:70757"/>
        <dbReference type="ChEBI" id="CHEBI:83898"/>
        <dbReference type="ChEBI" id="CHEBI:456216"/>
        <dbReference type="EC" id="6.3.2.8"/>
    </reaction>
</comment>
<keyword evidence="11 14" id="KW-0131">Cell cycle</keyword>
<dbReference type="AlphaFoldDB" id="A0A643FWT8"/>
<dbReference type="GO" id="GO:0009252">
    <property type="term" value="P:peptidoglycan biosynthetic process"/>
    <property type="evidence" value="ECO:0007669"/>
    <property type="project" value="UniProtKB-UniRule"/>
</dbReference>
<dbReference type="SUPFAM" id="SSF53244">
    <property type="entry name" value="MurD-like peptide ligases, peptide-binding domain"/>
    <property type="match status" value="1"/>
</dbReference>
<name>A0A643FWT8_9BURK</name>
<evidence type="ECO:0000259" key="15">
    <source>
        <dbReference type="Pfam" id="PF01225"/>
    </source>
</evidence>
<dbReference type="Pfam" id="PF01225">
    <property type="entry name" value="Mur_ligase"/>
    <property type="match status" value="1"/>
</dbReference>
<comment type="subcellular location">
    <subcellularLocation>
        <location evidence="1 14">Cytoplasm</location>
    </subcellularLocation>
</comment>
<dbReference type="InterPro" id="IPR004101">
    <property type="entry name" value="Mur_ligase_C"/>
</dbReference>
<dbReference type="InterPro" id="IPR036565">
    <property type="entry name" value="Mur-like_cat_sf"/>
</dbReference>
<evidence type="ECO:0000256" key="6">
    <source>
        <dbReference type="ARBA" id="ARBA00022618"/>
    </source>
</evidence>
<feature type="domain" description="Mur ligase central" evidence="17">
    <location>
        <begin position="110"/>
        <end position="294"/>
    </location>
</feature>
<dbReference type="InterPro" id="IPR050061">
    <property type="entry name" value="MurCDEF_pg_biosynth"/>
</dbReference>
<dbReference type="EMBL" id="CP062803">
    <property type="protein sequence ID" value="QOT76026.1"/>
    <property type="molecule type" value="Genomic_DNA"/>
</dbReference>
<dbReference type="GO" id="GO:0005524">
    <property type="term" value="F:ATP binding"/>
    <property type="evidence" value="ECO:0007669"/>
    <property type="project" value="UniProtKB-UniRule"/>
</dbReference>
<keyword evidence="9 14" id="KW-0133">Cell shape</keyword>
<dbReference type="HAMAP" id="MF_00046">
    <property type="entry name" value="MurC"/>
    <property type="match status" value="1"/>
</dbReference>
<evidence type="ECO:0000256" key="13">
    <source>
        <dbReference type="ARBA" id="ARBA00047833"/>
    </source>
</evidence>